<dbReference type="Proteomes" id="UP000192368">
    <property type="component" value="Unassembled WGS sequence"/>
</dbReference>
<reference evidence="2" key="1">
    <citation type="submission" date="2017-04" db="EMBL/GenBank/DDBJ databases">
        <authorList>
            <person name="Varghese N."/>
            <person name="Submissions S."/>
        </authorList>
    </citation>
    <scope>NUCLEOTIDE SEQUENCE [LARGE SCALE GENOMIC DNA]</scope>
    <source>
        <strain evidence="2">DSM 20463</strain>
    </source>
</reference>
<sequence length="74" mass="8763">MNNLFSILKKLEDKNIFYKLARIRDSVLIEVVVPGERWEIEVFEDGHLEIEKFISSGDIYDEKEISNLLKSFEE</sequence>
<accession>A0A1W1VF97</accession>
<evidence type="ECO:0000313" key="1">
    <source>
        <dbReference type="EMBL" id="SMB92038.1"/>
    </source>
</evidence>
<dbReference type="EMBL" id="FWWR01000014">
    <property type="protein sequence ID" value="SMB92038.1"/>
    <property type="molecule type" value="Genomic_DNA"/>
</dbReference>
<organism evidence="1 2">
    <name type="scientific">Peptoniphilus asaccharolyticus DSM 20463</name>
    <dbReference type="NCBI Taxonomy" id="573058"/>
    <lineage>
        <taxon>Bacteria</taxon>
        <taxon>Bacillati</taxon>
        <taxon>Bacillota</taxon>
        <taxon>Tissierellia</taxon>
        <taxon>Tissierellales</taxon>
        <taxon>Peptoniphilaceae</taxon>
        <taxon>Peptoniphilus</taxon>
    </lineage>
</organism>
<name>A0A1W1VF97_PEPAS</name>
<dbReference type="RefSeq" id="WP_084231407.1">
    <property type="nucleotide sequence ID" value="NZ_FWWR01000014.1"/>
</dbReference>
<dbReference type="AlphaFoldDB" id="A0A1W1VF97"/>
<protein>
    <submittedName>
        <fullName evidence="1">Uncharacterized protein</fullName>
    </submittedName>
</protein>
<dbReference type="OrthoDB" id="1551185at2"/>
<keyword evidence="2" id="KW-1185">Reference proteome</keyword>
<dbReference type="STRING" id="573058.SAMN00017477_1883"/>
<proteinExistence type="predicted"/>
<gene>
    <name evidence="1" type="ORF">SAMN00017477_1883</name>
</gene>
<evidence type="ECO:0000313" key="2">
    <source>
        <dbReference type="Proteomes" id="UP000192368"/>
    </source>
</evidence>